<reference evidence="1" key="2">
    <citation type="submission" date="2021-09" db="EMBL/GenBank/DDBJ databases">
        <authorList>
            <person name="Jia N."/>
            <person name="Wang J."/>
            <person name="Shi W."/>
            <person name="Du L."/>
            <person name="Sun Y."/>
            <person name="Zhan W."/>
            <person name="Jiang J."/>
            <person name="Wang Q."/>
            <person name="Zhang B."/>
            <person name="Ji P."/>
            <person name="Sakyi L.B."/>
            <person name="Cui X."/>
            <person name="Yuan T."/>
            <person name="Jiang B."/>
            <person name="Yang W."/>
            <person name="Lam T.T.-Y."/>
            <person name="Chang Q."/>
            <person name="Ding S."/>
            <person name="Wang X."/>
            <person name="Zhu J."/>
            <person name="Ruan X."/>
            <person name="Zhao L."/>
            <person name="Wei J."/>
            <person name="Que T."/>
            <person name="Du C."/>
            <person name="Cheng J."/>
            <person name="Dai P."/>
            <person name="Han X."/>
            <person name="Huang E."/>
            <person name="Gao Y."/>
            <person name="Liu J."/>
            <person name="Shao H."/>
            <person name="Ye R."/>
            <person name="Li L."/>
            <person name="Wei W."/>
            <person name="Wang X."/>
            <person name="Wang C."/>
            <person name="Huo Q."/>
            <person name="Li W."/>
            <person name="Guo W."/>
            <person name="Chen H."/>
            <person name="Chen S."/>
            <person name="Zhou L."/>
            <person name="Zhou L."/>
            <person name="Ni X."/>
            <person name="Tian J."/>
            <person name="Zhou Y."/>
            <person name="Sheng Y."/>
            <person name="Liu T."/>
            <person name="Pan Y."/>
            <person name="Xia L."/>
            <person name="Li J."/>
            <person name="Zhao F."/>
            <person name="Cao W."/>
        </authorList>
    </citation>
    <scope>NUCLEOTIDE SEQUENCE</scope>
    <source>
        <strain evidence="1">Rsan-2018</strain>
        <tissue evidence="1">Larvae</tissue>
    </source>
</reference>
<organism evidence="1 2">
    <name type="scientific">Rhipicephalus sanguineus</name>
    <name type="common">Brown dog tick</name>
    <name type="synonym">Ixodes sanguineus</name>
    <dbReference type="NCBI Taxonomy" id="34632"/>
    <lineage>
        <taxon>Eukaryota</taxon>
        <taxon>Metazoa</taxon>
        <taxon>Ecdysozoa</taxon>
        <taxon>Arthropoda</taxon>
        <taxon>Chelicerata</taxon>
        <taxon>Arachnida</taxon>
        <taxon>Acari</taxon>
        <taxon>Parasitiformes</taxon>
        <taxon>Ixodida</taxon>
        <taxon>Ixodoidea</taxon>
        <taxon>Ixodidae</taxon>
        <taxon>Rhipicephalinae</taxon>
        <taxon>Rhipicephalus</taxon>
        <taxon>Rhipicephalus</taxon>
    </lineage>
</organism>
<gene>
    <name evidence="1" type="ORF">HPB52_023568</name>
</gene>
<dbReference type="AlphaFoldDB" id="A0A9D4PER2"/>
<sequence>MQHPATAVSMGMQPLCACLWKSVHVPGLTFANAILCLSANTREWLERGKRAAGRLALGCHGRVAVEAIQGDIEWSAFEAREAQSKIAYEARLRNMDDTRWDRKLFRYIHIVGIRTQWCARVQTLRRKYGFLARAEDEAAELGTPSGKRPVECECAEKDHDGTVLRAQGRNLRGATIR</sequence>
<evidence type="ECO:0000313" key="2">
    <source>
        <dbReference type="Proteomes" id="UP000821837"/>
    </source>
</evidence>
<protein>
    <recommendedName>
        <fullName evidence="3">Tick transposon</fullName>
    </recommendedName>
</protein>
<evidence type="ECO:0000313" key="1">
    <source>
        <dbReference type="EMBL" id="KAH7936456.1"/>
    </source>
</evidence>
<dbReference type="Proteomes" id="UP000821837">
    <property type="component" value="Unassembled WGS sequence"/>
</dbReference>
<comment type="caution">
    <text evidence="1">The sequence shown here is derived from an EMBL/GenBank/DDBJ whole genome shotgun (WGS) entry which is preliminary data.</text>
</comment>
<dbReference type="EMBL" id="JABSTV010001255">
    <property type="protein sequence ID" value="KAH7936456.1"/>
    <property type="molecule type" value="Genomic_DNA"/>
</dbReference>
<proteinExistence type="predicted"/>
<dbReference type="VEuPathDB" id="VectorBase:RSAN_048126"/>
<reference evidence="1" key="1">
    <citation type="journal article" date="2020" name="Cell">
        <title>Large-Scale Comparative Analyses of Tick Genomes Elucidate Their Genetic Diversity and Vector Capacities.</title>
        <authorList>
            <consortium name="Tick Genome and Microbiome Consortium (TIGMIC)"/>
            <person name="Jia N."/>
            <person name="Wang J."/>
            <person name="Shi W."/>
            <person name="Du L."/>
            <person name="Sun Y."/>
            <person name="Zhan W."/>
            <person name="Jiang J.F."/>
            <person name="Wang Q."/>
            <person name="Zhang B."/>
            <person name="Ji P."/>
            <person name="Bell-Sakyi L."/>
            <person name="Cui X.M."/>
            <person name="Yuan T.T."/>
            <person name="Jiang B.G."/>
            <person name="Yang W.F."/>
            <person name="Lam T.T."/>
            <person name="Chang Q.C."/>
            <person name="Ding S.J."/>
            <person name="Wang X.J."/>
            <person name="Zhu J.G."/>
            <person name="Ruan X.D."/>
            <person name="Zhao L."/>
            <person name="Wei J.T."/>
            <person name="Ye R.Z."/>
            <person name="Que T.C."/>
            <person name="Du C.H."/>
            <person name="Zhou Y.H."/>
            <person name="Cheng J.X."/>
            <person name="Dai P.F."/>
            <person name="Guo W.B."/>
            <person name="Han X.H."/>
            <person name="Huang E.J."/>
            <person name="Li L.F."/>
            <person name="Wei W."/>
            <person name="Gao Y.C."/>
            <person name="Liu J.Z."/>
            <person name="Shao H.Z."/>
            <person name="Wang X."/>
            <person name="Wang C.C."/>
            <person name="Yang T.C."/>
            <person name="Huo Q.B."/>
            <person name="Li W."/>
            <person name="Chen H.Y."/>
            <person name="Chen S.E."/>
            <person name="Zhou L.G."/>
            <person name="Ni X.B."/>
            <person name="Tian J.H."/>
            <person name="Sheng Y."/>
            <person name="Liu T."/>
            <person name="Pan Y.S."/>
            <person name="Xia L.Y."/>
            <person name="Li J."/>
            <person name="Zhao F."/>
            <person name="Cao W.C."/>
        </authorList>
    </citation>
    <scope>NUCLEOTIDE SEQUENCE</scope>
    <source>
        <strain evidence="1">Rsan-2018</strain>
    </source>
</reference>
<name>A0A9D4PER2_RHISA</name>
<evidence type="ECO:0008006" key="3">
    <source>
        <dbReference type="Google" id="ProtNLM"/>
    </source>
</evidence>
<keyword evidence="2" id="KW-1185">Reference proteome</keyword>
<accession>A0A9D4PER2</accession>